<reference evidence="2 3" key="1">
    <citation type="journal article" date="2017" name="ISME J.">
        <title>Potential for microbial H2 and metal transformations associated with novel bacteria and archaea in deep terrestrial subsurface sediments.</title>
        <authorList>
            <person name="Hernsdorf A.W."/>
            <person name="Amano Y."/>
            <person name="Miyakawa K."/>
            <person name="Ise K."/>
            <person name="Suzuki Y."/>
            <person name="Anantharaman K."/>
            <person name="Probst A."/>
            <person name="Burstein D."/>
            <person name="Thomas B.C."/>
            <person name="Banfield J.F."/>
        </authorList>
    </citation>
    <scope>NUCLEOTIDE SEQUENCE [LARGE SCALE GENOMIC DNA]</scope>
    <source>
        <strain evidence="2">HGW-Kuenenbacteria-1</strain>
    </source>
</reference>
<dbReference type="Pfam" id="PF18895">
    <property type="entry name" value="T4SS_pilin"/>
    <property type="match status" value="1"/>
</dbReference>
<organism evidence="2 3">
    <name type="scientific">Candidatus Kuenenbacteria bacterium HGW-Kuenenbacteria-1</name>
    <dbReference type="NCBI Taxonomy" id="2013812"/>
    <lineage>
        <taxon>Bacteria</taxon>
        <taxon>Candidatus Kueneniibacteriota</taxon>
    </lineage>
</organism>
<keyword evidence="1" id="KW-0472">Membrane</keyword>
<evidence type="ECO:0000313" key="2">
    <source>
        <dbReference type="EMBL" id="PKL72576.1"/>
    </source>
</evidence>
<dbReference type="EMBL" id="PGYQ01000002">
    <property type="protein sequence ID" value="PKL72576.1"/>
    <property type="molecule type" value="Genomic_DNA"/>
</dbReference>
<protein>
    <submittedName>
        <fullName evidence="2">Uncharacterized protein</fullName>
    </submittedName>
</protein>
<evidence type="ECO:0000256" key="1">
    <source>
        <dbReference type="SAM" id="Phobius"/>
    </source>
</evidence>
<dbReference type="InterPro" id="IPR043993">
    <property type="entry name" value="T4SS_pilin"/>
</dbReference>
<evidence type="ECO:0000313" key="3">
    <source>
        <dbReference type="Proteomes" id="UP000233414"/>
    </source>
</evidence>
<dbReference type="AlphaFoldDB" id="A0A2N1UNY3"/>
<keyword evidence="1" id="KW-1133">Transmembrane helix</keyword>
<feature type="transmembrane region" description="Helical" evidence="1">
    <location>
        <begin position="21"/>
        <end position="42"/>
    </location>
</feature>
<feature type="transmembrane region" description="Helical" evidence="1">
    <location>
        <begin position="350"/>
        <end position="368"/>
    </location>
</feature>
<feature type="transmembrane region" description="Helical" evidence="1">
    <location>
        <begin position="310"/>
        <end position="330"/>
    </location>
</feature>
<sequence length="538" mass="59959">MTKQNKKIKLCKGVLQYAPMVIIFCQIFVMVFLFSSFSVLSVKAEGGNCQCNGNITTTIFAKGTMGLFFTTEQKTNFENLCENYKGNFQNYDCLGIINVPISTIKTENNCTKDYIQKNATEDIKAKLGLSGKGSTATITSCQWTDNVSSSPLPTFKTTNPENGCCVKTLSNGSFQCELVNALNLCPNIENQSFEKGKICIGVPDCFNISMMEKINTQPVTPSPQSEARIEQEKIRKETMIKAEAKKLAKIPTICWQKSECISPNVFKENSSPCQSPYGKCYMTPKGSTLQVEIPGYDEKGQTNISQYISAIYKFIIILATILAVIMIMIAGVRWMTAMGNQGQLDSAKTMITNSLIGLVLALGSWFILNSINPALVKNEMKGIAMIRTEPLKMQQREVPDWGDITFCRRDCGNYGGPLATIYCACGEPYKNCTGVTIRAEELSEKICIAKDKKVIGVKEVSLIKISNPQKYTGEKTIKAVSKDYNCGWVYMKNNELFLGRNCHNENKDCVIFWEEGFIKDEVPIRDSIIGNYKKSECY</sequence>
<comment type="caution">
    <text evidence="2">The sequence shown here is derived from an EMBL/GenBank/DDBJ whole genome shotgun (WGS) entry which is preliminary data.</text>
</comment>
<name>A0A2N1UNY3_9BACT</name>
<proteinExistence type="predicted"/>
<keyword evidence="1" id="KW-0812">Transmembrane</keyword>
<gene>
    <name evidence="2" type="ORF">CVV26_01010</name>
</gene>
<dbReference type="Proteomes" id="UP000233414">
    <property type="component" value="Unassembled WGS sequence"/>
</dbReference>
<accession>A0A2N1UNY3</accession>